<gene>
    <name evidence="1" type="ORF">L248_1082</name>
</gene>
<accession>U4TJE9</accession>
<evidence type="ECO:0000313" key="1">
    <source>
        <dbReference type="EMBL" id="ERL64314.1"/>
    </source>
</evidence>
<proteinExistence type="predicted"/>
<dbReference type="RefSeq" id="WP_022530414.1">
    <property type="nucleotide sequence ID" value="NZ_KI271600.1"/>
</dbReference>
<dbReference type="OrthoDB" id="274805at2"/>
<name>U4TJE9_9LACO</name>
<dbReference type="AlphaFoldDB" id="U4TJE9"/>
<dbReference type="EMBL" id="KI271600">
    <property type="protein sequence ID" value="ERL64314.1"/>
    <property type="molecule type" value="Genomic_DNA"/>
</dbReference>
<sequence>MEIRIPLFRVDEKKLVLVAGHVVPASTEEGDWAGAGLYFWDNLGNASFWLSTKRTNKHRYSIVKCWLLTRENQVLDLTEPNSVRRFLSLIALFKSSHPRVFLGVDETHKGALINTLRRWIPRWNAGNPSRFIPVFTVVKVIGYYPRAPEPFLFMQGDVQKTLPHATITAKPIYSIIDQKQLTDSTIILGDEP</sequence>
<organism evidence="1 2">
    <name type="scientific">Schleiferilactobacillus shenzhenensis LY-73</name>
    <dbReference type="NCBI Taxonomy" id="1231336"/>
    <lineage>
        <taxon>Bacteria</taxon>
        <taxon>Bacillati</taxon>
        <taxon>Bacillota</taxon>
        <taxon>Bacilli</taxon>
        <taxon>Lactobacillales</taxon>
        <taxon>Lactobacillaceae</taxon>
        <taxon>Schleiferilactobacillus</taxon>
    </lineage>
</organism>
<evidence type="ECO:0000313" key="2">
    <source>
        <dbReference type="Proteomes" id="UP000030647"/>
    </source>
</evidence>
<keyword evidence="2" id="KW-1185">Reference proteome</keyword>
<dbReference type="Proteomes" id="UP000030647">
    <property type="component" value="Unassembled WGS sequence"/>
</dbReference>
<reference evidence="2" key="1">
    <citation type="journal article" date="2013" name="Genome Announc.">
        <title>Whole-Genome Sequencing of Lactobacillus shenzhenensis Strain LY-73T.</title>
        <authorList>
            <person name="Lin Z."/>
            <person name="Liu Z."/>
            <person name="Yang R."/>
            <person name="Zou Y."/>
            <person name="Wan D."/>
            <person name="Chen J."/>
            <person name="Guo M."/>
            <person name="Zhao J."/>
            <person name="Fang C."/>
            <person name="Yang R."/>
            <person name="Liu F."/>
        </authorList>
    </citation>
    <scope>NUCLEOTIDE SEQUENCE [LARGE SCALE GENOMIC DNA]</scope>
    <source>
        <strain evidence="2">LY-73</strain>
    </source>
</reference>
<protein>
    <submittedName>
        <fullName evidence="1">Uncharacterized protein</fullName>
    </submittedName>
</protein>
<dbReference type="eggNOG" id="ENOG5030AQN">
    <property type="taxonomic scope" value="Bacteria"/>
</dbReference>
<dbReference type="HOGENOM" id="CLU_1413600_0_0_9"/>